<dbReference type="Proteomes" id="UP001500466">
    <property type="component" value="Unassembled WGS sequence"/>
</dbReference>
<sequence length="178" mass="18689">MLRVAQYFRRSNIQSVTACDFSEHPRLSHNPNRTATTTPDGHVIRARAGHSSDEHVRQEISDHYGSYPLSGKRELGAVLVTDTIWNPAEPHRISGIVTGEQLFANGSQLTPDALRPTPLAAPRPTAAAGTPHQEAAVLSGGAGSAQNGGLVQPGAAVHITAGQTPTTDVRRNGPALGA</sequence>
<proteinExistence type="predicted"/>
<gene>
    <name evidence="2" type="ORF">GCM10023205_46010</name>
</gene>
<organism evidence="2 3">
    <name type="scientific">Yinghuangia aomiensis</name>
    <dbReference type="NCBI Taxonomy" id="676205"/>
    <lineage>
        <taxon>Bacteria</taxon>
        <taxon>Bacillati</taxon>
        <taxon>Actinomycetota</taxon>
        <taxon>Actinomycetes</taxon>
        <taxon>Kitasatosporales</taxon>
        <taxon>Streptomycetaceae</taxon>
        <taxon>Yinghuangia</taxon>
    </lineage>
</organism>
<evidence type="ECO:0000313" key="3">
    <source>
        <dbReference type="Proteomes" id="UP001500466"/>
    </source>
</evidence>
<feature type="compositionally biased region" description="Low complexity" evidence="1">
    <location>
        <begin position="109"/>
        <end position="128"/>
    </location>
</feature>
<comment type="caution">
    <text evidence="2">The sequence shown here is derived from an EMBL/GenBank/DDBJ whole genome shotgun (WGS) entry which is preliminary data.</text>
</comment>
<protein>
    <recommendedName>
        <fullName evidence="4">Filamentous hemagglutinin</fullName>
    </recommendedName>
</protein>
<accession>A0ABP9HMW8</accession>
<evidence type="ECO:0000313" key="2">
    <source>
        <dbReference type="EMBL" id="GAA4974213.1"/>
    </source>
</evidence>
<dbReference type="EMBL" id="BAABHS010000016">
    <property type="protein sequence ID" value="GAA4974213.1"/>
    <property type="molecule type" value="Genomic_DNA"/>
</dbReference>
<evidence type="ECO:0000256" key="1">
    <source>
        <dbReference type="SAM" id="MobiDB-lite"/>
    </source>
</evidence>
<reference evidence="3" key="1">
    <citation type="journal article" date="2019" name="Int. J. Syst. Evol. Microbiol.">
        <title>The Global Catalogue of Microorganisms (GCM) 10K type strain sequencing project: providing services to taxonomists for standard genome sequencing and annotation.</title>
        <authorList>
            <consortium name="The Broad Institute Genomics Platform"/>
            <consortium name="The Broad Institute Genome Sequencing Center for Infectious Disease"/>
            <person name="Wu L."/>
            <person name="Ma J."/>
        </authorList>
    </citation>
    <scope>NUCLEOTIDE SEQUENCE [LARGE SCALE GENOMIC DNA]</scope>
    <source>
        <strain evidence="3">JCM 17986</strain>
    </source>
</reference>
<feature type="region of interest" description="Disordered" evidence="1">
    <location>
        <begin position="108"/>
        <end position="128"/>
    </location>
</feature>
<feature type="region of interest" description="Disordered" evidence="1">
    <location>
        <begin position="159"/>
        <end position="178"/>
    </location>
</feature>
<name>A0ABP9HMW8_9ACTN</name>
<keyword evidence="3" id="KW-1185">Reference proteome</keyword>
<evidence type="ECO:0008006" key="4">
    <source>
        <dbReference type="Google" id="ProtNLM"/>
    </source>
</evidence>